<dbReference type="Gene3D" id="1.10.443.10">
    <property type="entry name" value="Intergrase catalytic core"/>
    <property type="match status" value="1"/>
</dbReference>
<evidence type="ECO:0000256" key="5">
    <source>
        <dbReference type="ARBA" id="ARBA00022908"/>
    </source>
</evidence>
<sequence length="374" mass="43976">MIMADTRQHKIHEQKLNELVKIMPYFVAEYVDDKRDSRSPSTLLNYVHDYKLFFEWLIEKNIANCKEIKDIDLSVLENLKLDQAKRFFKELQRRDIQINKDETKKPEKVTINRKISALRSLFHYLTTQTEKDDGEPYFYRNVMLKVEVNKVKETLGARANKISRNIFHNNEDVSFLTYIKNDYFNELPPKSRSKFYFERDKERDFAILSLFLGSGIRVNELSNLRLRDLDFEENQISVIRKGGKLDTIAVVPESMNDLKEYLSIRSERYNATSEDYDYVFVTKVHNTASPLSNRAIESLVKKYTKAYKSNKSMSPHKLRHTYATNLMDETNDIHLLMRQLGHTSTSTAALYSNPEQEKAKIASKQLGERRNKTI</sequence>
<proteinExistence type="predicted"/>
<dbReference type="PANTHER" id="PTHR30349">
    <property type="entry name" value="PHAGE INTEGRASE-RELATED"/>
    <property type="match status" value="1"/>
</dbReference>
<feature type="domain" description="Tyr recombinase" evidence="11">
    <location>
        <begin position="171"/>
        <end position="364"/>
    </location>
</feature>
<dbReference type="InterPro" id="IPR010998">
    <property type="entry name" value="Integrase_recombinase_N"/>
</dbReference>
<feature type="region of interest" description="Disordered" evidence="10">
    <location>
        <begin position="352"/>
        <end position="374"/>
    </location>
</feature>
<dbReference type="InterPro" id="IPR013762">
    <property type="entry name" value="Integrase-like_cat_sf"/>
</dbReference>
<dbReference type="PROSITE" id="PS51898">
    <property type="entry name" value="TYR_RECOMBINASE"/>
    <property type="match status" value="1"/>
</dbReference>
<dbReference type="InterPro" id="IPR004107">
    <property type="entry name" value="Integrase_SAM-like_N"/>
</dbReference>
<keyword evidence="6 9" id="KW-0238">DNA-binding</keyword>
<dbReference type="GO" id="GO:0007059">
    <property type="term" value="P:chromosome segregation"/>
    <property type="evidence" value="ECO:0007669"/>
    <property type="project" value="UniProtKB-KW"/>
</dbReference>
<dbReference type="NCBIfam" id="NF003462">
    <property type="entry name" value="PRK05084.1"/>
    <property type="match status" value="1"/>
</dbReference>
<dbReference type="InterPro" id="IPR044068">
    <property type="entry name" value="CB"/>
</dbReference>
<feature type="compositionally biased region" description="Basic and acidic residues" evidence="10">
    <location>
        <begin position="355"/>
        <end position="374"/>
    </location>
</feature>
<dbReference type="PANTHER" id="PTHR30349:SF77">
    <property type="entry name" value="TYROSINE RECOMBINASE XERC"/>
    <property type="match status" value="1"/>
</dbReference>
<dbReference type="Gene3D" id="1.10.150.130">
    <property type="match status" value="1"/>
</dbReference>
<keyword evidence="3" id="KW-0132">Cell division</keyword>
<evidence type="ECO:0000256" key="2">
    <source>
        <dbReference type="ARBA" id="ARBA00022490"/>
    </source>
</evidence>
<keyword evidence="7" id="KW-0233">DNA recombination</keyword>
<dbReference type="GO" id="GO:0051301">
    <property type="term" value="P:cell division"/>
    <property type="evidence" value="ECO:0007669"/>
    <property type="project" value="UniProtKB-KW"/>
</dbReference>
<comment type="subcellular location">
    <subcellularLocation>
        <location evidence="1">Cytoplasm</location>
    </subcellularLocation>
</comment>
<evidence type="ECO:0000259" key="12">
    <source>
        <dbReference type="PROSITE" id="PS51900"/>
    </source>
</evidence>
<feature type="domain" description="Core-binding (CB)" evidence="12">
    <location>
        <begin position="21"/>
        <end position="126"/>
    </location>
</feature>
<evidence type="ECO:0000256" key="10">
    <source>
        <dbReference type="SAM" id="MobiDB-lite"/>
    </source>
</evidence>
<gene>
    <name evidence="13" type="primary">xerS</name>
    <name evidence="13" type="ORF">P5X88_20935</name>
</gene>
<evidence type="ECO:0000313" key="13">
    <source>
        <dbReference type="EMBL" id="MDH5163403.1"/>
    </source>
</evidence>
<dbReference type="Pfam" id="PF02899">
    <property type="entry name" value="Phage_int_SAM_1"/>
    <property type="match status" value="1"/>
</dbReference>
<evidence type="ECO:0000259" key="11">
    <source>
        <dbReference type="PROSITE" id="PS51898"/>
    </source>
</evidence>
<organism evidence="13 14">
    <name type="scientific">Heyndrickxia oleronia</name>
    <dbReference type="NCBI Taxonomy" id="38875"/>
    <lineage>
        <taxon>Bacteria</taxon>
        <taxon>Bacillati</taxon>
        <taxon>Bacillota</taxon>
        <taxon>Bacilli</taxon>
        <taxon>Bacillales</taxon>
        <taxon>Bacillaceae</taxon>
        <taxon>Heyndrickxia</taxon>
    </lineage>
</organism>
<evidence type="ECO:0000256" key="7">
    <source>
        <dbReference type="ARBA" id="ARBA00023172"/>
    </source>
</evidence>
<evidence type="ECO:0000256" key="6">
    <source>
        <dbReference type="ARBA" id="ARBA00023125"/>
    </source>
</evidence>
<dbReference type="GO" id="GO:0003677">
    <property type="term" value="F:DNA binding"/>
    <property type="evidence" value="ECO:0007669"/>
    <property type="project" value="UniProtKB-UniRule"/>
</dbReference>
<keyword evidence="4" id="KW-0159">Chromosome partition</keyword>
<keyword evidence="2" id="KW-0963">Cytoplasm</keyword>
<dbReference type="InterPro" id="IPR011010">
    <property type="entry name" value="DNA_brk_join_enz"/>
</dbReference>
<dbReference type="SUPFAM" id="SSF56349">
    <property type="entry name" value="DNA breaking-rejoining enzymes"/>
    <property type="match status" value="1"/>
</dbReference>
<dbReference type="GO" id="GO:0006310">
    <property type="term" value="P:DNA recombination"/>
    <property type="evidence" value="ECO:0007669"/>
    <property type="project" value="UniProtKB-KW"/>
</dbReference>
<evidence type="ECO:0000256" key="9">
    <source>
        <dbReference type="PROSITE-ProRule" id="PRU01248"/>
    </source>
</evidence>
<comment type="caution">
    <text evidence="13">The sequence shown here is derived from an EMBL/GenBank/DDBJ whole genome shotgun (WGS) entry which is preliminary data.</text>
</comment>
<dbReference type="Pfam" id="PF00589">
    <property type="entry name" value="Phage_integrase"/>
    <property type="match status" value="1"/>
</dbReference>
<dbReference type="PROSITE" id="PS51900">
    <property type="entry name" value="CB"/>
    <property type="match status" value="1"/>
</dbReference>
<evidence type="ECO:0000256" key="8">
    <source>
        <dbReference type="ARBA" id="ARBA00023306"/>
    </source>
</evidence>
<dbReference type="AlphaFoldDB" id="A0AAW6T1H7"/>
<protein>
    <submittedName>
        <fullName evidence="13">Tyrosine recombinase XerS</fullName>
    </submittedName>
</protein>
<dbReference type="InterPro" id="IPR050090">
    <property type="entry name" value="Tyrosine_recombinase_XerCD"/>
</dbReference>
<reference evidence="13" key="1">
    <citation type="submission" date="2023-03" db="EMBL/GenBank/DDBJ databases">
        <title>Bacterial isolates from washroom surfaces on a university campus.</title>
        <authorList>
            <person name="Holman D.B."/>
            <person name="Gzyl K.E."/>
            <person name="Taheri A.E."/>
        </authorList>
    </citation>
    <scope>NUCLEOTIDE SEQUENCE</scope>
    <source>
        <strain evidence="13">RD03</strain>
    </source>
</reference>
<evidence type="ECO:0000256" key="1">
    <source>
        <dbReference type="ARBA" id="ARBA00004496"/>
    </source>
</evidence>
<dbReference type="GO" id="GO:0005737">
    <property type="term" value="C:cytoplasm"/>
    <property type="evidence" value="ECO:0007669"/>
    <property type="project" value="UniProtKB-SubCell"/>
</dbReference>
<dbReference type="Proteomes" id="UP001159179">
    <property type="component" value="Unassembled WGS sequence"/>
</dbReference>
<dbReference type="CDD" id="cd00397">
    <property type="entry name" value="DNA_BRE_C"/>
    <property type="match status" value="1"/>
</dbReference>
<dbReference type="GO" id="GO:0015074">
    <property type="term" value="P:DNA integration"/>
    <property type="evidence" value="ECO:0007669"/>
    <property type="project" value="UniProtKB-KW"/>
</dbReference>
<evidence type="ECO:0000256" key="3">
    <source>
        <dbReference type="ARBA" id="ARBA00022618"/>
    </source>
</evidence>
<dbReference type="InterPro" id="IPR002104">
    <property type="entry name" value="Integrase_catalytic"/>
</dbReference>
<evidence type="ECO:0000313" key="14">
    <source>
        <dbReference type="Proteomes" id="UP001159179"/>
    </source>
</evidence>
<keyword evidence="5" id="KW-0229">DNA integration</keyword>
<name>A0AAW6T1H7_9BACI</name>
<keyword evidence="8" id="KW-0131">Cell cycle</keyword>
<evidence type="ECO:0000256" key="4">
    <source>
        <dbReference type="ARBA" id="ARBA00022829"/>
    </source>
</evidence>
<accession>A0AAW6T1H7</accession>
<dbReference type="EMBL" id="JAROYP010000014">
    <property type="protein sequence ID" value="MDH5163403.1"/>
    <property type="molecule type" value="Genomic_DNA"/>
</dbReference>